<dbReference type="PANTHER" id="PTHR43713:SF3">
    <property type="entry name" value="GLUTAMATE-1-SEMIALDEHYDE 2,1-AMINOMUTASE 1, CHLOROPLASTIC-RELATED"/>
    <property type="match status" value="1"/>
</dbReference>
<dbReference type="SUPFAM" id="SSF53383">
    <property type="entry name" value="PLP-dependent transferases"/>
    <property type="match status" value="1"/>
</dbReference>
<dbReference type="AlphaFoldDB" id="X0XXI6"/>
<dbReference type="InterPro" id="IPR015421">
    <property type="entry name" value="PyrdxlP-dep_Trfase_major"/>
</dbReference>
<dbReference type="EMBL" id="BARS01054363">
    <property type="protein sequence ID" value="GAG48119.1"/>
    <property type="molecule type" value="Genomic_DNA"/>
</dbReference>
<comment type="caution">
    <text evidence="2">The sequence shown here is derived from an EMBL/GenBank/DDBJ whole genome shotgun (WGS) entry which is preliminary data.</text>
</comment>
<dbReference type="GO" id="GO:0008483">
    <property type="term" value="F:transaminase activity"/>
    <property type="evidence" value="ECO:0007669"/>
    <property type="project" value="InterPro"/>
</dbReference>
<proteinExistence type="predicted"/>
<dbReference type="InterPro" id="IPR005814">
    <property type="entry name" value="Aminotrans_3"/>
</dbReference>
<evidence type="ECO:0000313" key="2">
    <source>
        <dbReference type="EMBL" id="GAG48119.1"/>
    </source>
</evidence>
<comment type="cofactor">
    <cofactor evidence="1">
        <name>pyridoxal 5'-phosphate</name>
        <dbReference type="ChEBI" id="CHEBI:597326"/>
    </cofactor>
</comment>
<protein>
    <submittedName>
        <fullName evidence="2">Uncharacterized protein</fullName>
    </submittedName>
</protein>
<dbReference type="Gene3D" id="3.40.640.10">
    <property type="entry name" value="Type I PLP-dependent aspartate aminotransferase-like (Major domain)"/>
    <property type="match status" value="1"/>
</dbReference>
<dbReference type="GO" id="GO:0030170">
    <property type="term" value="F:pyridoxal phosphate binding"/>
    <property type="evidence" value="ECO:0007669"/>
    <property type="project" value="InterPro"/>
</dbReference>
<gene>
    <name evidence="2" type="ORF">S01H1_80494</name>
</gene>
<sequence length="218" mass="24482">MPCILGYNHVLTEGMREIFPTYSLPHPNEVELSELLCEVIPCAEMVRLGKNGSDVTTAAVRLARAITGRDLVLQCGYHGWHDWYIGNTKKGKGVPEGTKKMTIPFDYNSFIARLKDPEVESRVILEKHKRGAACVIMEPTNFHPPKEGFLSKIRDWCDRTGTLLIFDEMVTGFRWSLGGAQEYFGVHPDLACFGKAMANGYPISAVVGREEFMRHFGD</sequence>
<accession>X0XXI6</accession>
<organism evidence="2">
    <name type="scientific">marine sediment metagenome</name>
    <dbReference type="NCBI Taxonomy" id="412755"/>
    <lineage>
        <taxon>unclassified sequences</taxon>
        <taxon>metagenomes</taxon>
        <taxon>ecological metagenomes</taxon>
    </lineage>
</organism>
<dbReference type="InterPro" id="IPR015424">
    <property type="entry name" value="PyrdxlP-dep_Trfase"/>
</dbReference>
<feature type="non-terminal residue" evidence="2">
    <location>
        <position position="218"/>
    </location>
</feature>
<evidence type="ECO:0000256" key="1">
    <source>
        <dbReference type="ARBA" id="ARBA00001933"/>
    </source>
</evidence>
<dbReference type="Pfam" id="PF00202">
    <property type="entry name" value="Aminotran_3"/>
    <property type="match status" value="1"/>
</dbReference>
<dbReference type="PANTHER" id="PTHR43713">
    <property type="entry name" value="GLUTAMATE-1-SEMIALDEHYDE 2,1-AMINOMUTASE"/>
    <property type="match status" value="1"/>
</dbReference>
<reference evidence="2" key="1">
    <citation type="journal article" date="2014" name="Front. Microbiol.">
        <title>High frequency of phylogenetically diverse reductive dehalogenase-homologous genes in deep subseafloor sedimentary metagenomes.</title>
        <authorList>
            <person name="Kawai M."/>
            <person name="Futagami T."/>
            <person name="Toyoda A."/>
            <person name="Takaki Y."/>
            <person name="Nishi S."/>
            <person name="Hori S."/>
            <person name="Arai W."/>
            <person name="Tsubouchi T."/>
            <person name="Morono Y."/>
            <person name="Uchiyama I."/>
            <person name="Ito T."/>
            <person name="Fujiyama A."/>
            <person name="Inagaki F."/>
            <person name="Takami H."/>
        </authorList>
    </citation>
    <scope>NUCLEOTIDE SEQUENCE</scope>
    <source>
        <strain evidence="2">Expedition CK06-06</strain>
    </source>
</reference>
<name>X0XXI6_9ZZZZ</name>